<evidence type="ECO:0000259" key="3">
    <source>
        <dbReference type="Pfam" id="PF26079"/>
    </source>
</evidence>
<reference evidence="4" key="1">
    <citation type="journal article" date="2021" name="Proc. Natl. Acad. Sci. U.S.A.">
        <title>A Catalog of Tens of Thousands of Viruses from Human Metagenomes Reveals Hidden Associations with Chronic Diseases.</title>
        <authorList>
            <person name="Tisza M.J."/>
            <person name="Buck C.B."/>
        </authorList>
    </citation>
    <scope>NUCLEOTIDE SEQUENCE</scope>
    <source>
        <strain evidence="4">CtmP938</strain>
    </source>
</reference>
<dbReference type="InterPro" id="IPR058530">
    <property type="entry name" value="Baseplate_J-like_C"/>
</dbReference>
<evidence type="ECO:0000256" key="1">
    <source>
        <dbReference type="ARBA" id="ARBA00038087"/>
    </source>
</evidence>
<dbReference type="PANTHER" id="PTHR37829:SF3">
    <property type="entry name" value="PROTEIN JAYE-RELATED"/>
    <property type="match status" value="1"/>
</dbReference>
<dbReference type="PANTHER" id="PTHR37829">
    <property type="entry name" value="PHAGE-LIKE ELEMENT PBSX PROTEIN XKDT"/>
    <property type="match status" value="1"/>
</dbReference>
<proteinExistence type="inferred from homology"/>
<name>A0A8S5S414_9CAUD</name>
<comment type="similarity">
    <text evidence="1">Belongs to the Mu gp47/PBSX XkdT family.</text>
</comment>
<dbReference type="Pfam" id="PF26079">
    <property type="entry name" value="Baseplate_J_C"/>
    <property type="match status" value="1"/>
</dbReference>
<feature type="domain" description="Baseplate J-like C-terminal" evidence="3">
    <location>
        <begin position="264"/>
        <end position="359"/>
    </location>
</feature>
<feature type="domain" description="Baseplate J-like central" evidence="2">
    <location>
        <begin position="179"/>
        <end position="256"/>
    </location>
</feature>
<dbReference type="EMBL" id="BK032519">
    <property type="protein sequence ID" value="DAF45773.1"/>
    <property type="molecule type" value="Genomic_DNA"/>
</dbReference>
<dbReference type="Pfam" id="PF26078">
    <property type="entry name" value="Baseplate_J_M"/>
    <property type="match status" value="1"/>
</dbReference>
<sequence length="359" mass="38802">MIYPKEHYADILKRAQKNVSPEMAKGEGTLIFNALSAIALELERLYVEIAYISEQAHADTADFEHLKRIAADRGLVARAATACEVSAVANVPLPIGARFNFKAFNYVVVAGLTDKPNSYRLRCEEPGSSANGMIGDLTPIDYIEGLVSCRILETLIPGEDAETRDSLFARYLKSFSAEAFGGNVAQYVTEIKRIAGVGGVKIYPAYAGGGTVKAVVQAADYGVPSDFLVKQIQETLCPVPKLGYGLAPIGHDFTAEAVRERSIAVVLQVTTQKGVSSRDIQPAVQARVEEYFLNLRKSWEMQDIGQTHGGLTVYISKLEAMVLDVSGVVDASGTQLNGEARNLELQDTEIPVLKGVSIS</sequence>
<accession>A0A8S5S414</accession>
<evidence type="ECO:0000313" key="4">
    <source>
        <dbReference type="EMBL" id="DAF45773.1"/>
    </source>
</evidence>
<dbReference type="InterPro" id="IPR058531">
    <property type="entry name" value="Baseplate_J_M"/>
</dbReference>
<protein>
    <submittedName>
        <fullName evidence="4">Baseplate J like protein</fullName>
    </submittedName>
</protein>
<dbReference type="InterPro" id="IPR052399">
    <property type="entry name" value="Phage_Baseplate_Assmbl_Protein"/>
</dbReference>
<evidence type="ECO:0000259" key="2">
    <source>
        <dbReference type="Pfam" id="PF26078"/>
    </source>
</evidence>
<organism evidence="4">
    <name type="scientific">Siphoviridae sp. ctmP938</name>
    <dbReference type="NCBI Taxonomy" id="2827933"/>
    <lineage>
        <taxon>Viruses</taxon>
        <taxon>Duplodnaviria</taxon>
        <taxon>Heunggongvirae</taxon>
        <taxon>Uroviricota</taxon>
        <taxon>Caudoviricetes</taxon>
    </lineage>
</organism>